<dbReference type="PANTHER" id="PTHR30383:SF5">
    <property type="entry name" value="SGNH HYDROLASE-TYPE ESTERASE DOMAIN-CONTAINING PROTEIN"/>
    <property type="match status" value="1"/>
</dbReference>
<organism evidence="2">
    <name type="scientific">anaerobic digester metagenome</name>
    <dbReference type="NCBI Taxonomy" id="1263854"/>
    <lineage>
        <taxon>unclassified sequences</taxon>
        <taxon>metagenomes</taxon>
        <taxon>ecological metagenomes</taxon>
    </lineage>
</organism>
<dbReference type="Pfam" id="PF13472">
    <property type="entry name" value="Lipase_GDSL_2"/>
    <property type="match status" value="1"/>
</dbReference>
<evidence type="ECO:0000259" key="1">
    <source>
        <dbReference type="Pfam" id="PF13472"/>
    </source>
</evidence>
<accession>A0A485LXJ9</accession>
<sequence>MKKAVIIAAAAGLLVAAYLVLSPDQPVRNAERARGPIVCFGDSLTYGTGASLGMDYPSQLSGLLGVPVINAGRPGDTTADALKRLHQDVLSHSPGIVLITLGGNDLKNRLPRQEAFANLKAIIEQIQESGALVVVGGIRVPLLGRGFDEEYERVCSQTGALLIPDIFEGLLGRDEFMSDPIHPNNEGYRIIAERFHAALRSYL</sequence>
<keyword evidence="2" id="KW-0378">Hydrolase</keyword>
<dbReference type="EMBL" id="CAADRM010000072">
    <property type="protein sequence ID" value="VFU13193.1"/>
    <property type="molecule type" value="Genomic_DNA"/>
</dbReference>
<gene>
    <name evidence="2" type="ORF">SCFA_1630001</name>
</gene>
<proteinExistence type="predicted"/>
<dbReference type="SUPFAM" id="SSF52266">
    <property type="entry name" value="SGNH hydrolase"/>
    <property type="match status" value="1"/>
</dbReference>
<dbReference type="CDD" id="cd01822">
    <property type="entry name" value="Lysophospholipase_L1_like"/>
    <property type="match status" value="1"/>
</dbReference>
<dbReference type="GO" id="GO:0004622">
    <property type="term" value="F:phosphatidylcholine lysophospholipase activity"/>
    <property type="evidence" value="ECO:0007669"/>
    <property type="project" value="TreeGrafter"/>
</dbReference>
<dbReference type="InterPro" id="IPR051532">
    <property type="entry name" value="Ester_Hydrolysis_Enzymes"/>
</dbReference>
<dbReference type="Gene3D" id="3.40.50.1110">
    <property type="entry name" value="SGNH hydrolase"/>
    <property type="match status" value="1"/>
</dbReference>
<dbReference type="AlphaFoldDB" id="A0A485LXJ9"/>
<feature type="domain" description="SGNH hydrolase-type esterase" evidence="1">
    <location>
        <begin position="39"/>
        <end position="190"/>
    </location>
</feature>
<evidence type="ECO:0000313" key="2">
    <source>
        <dbReference type="EMBL" id="VFU13193.1"/>
    </source>
</evidence>
<dbReference type="GO" id="GO:0004064">
    <property type="term" value="F:arylesterase activity"/>
    <property type="evidence" value="ECO:0007669"/>
    <property type="project" value="UniProtKB-EC"/>
</dbReference>
<dbReference type="EC" id="3.1.1.2" evidence="2"/>
<dbReference type="InterPro" id="IPR013830">
    <property type="entry name" value="SGNH_hydro"/>
</dbReference>
<name>A0A485LXJ9_9ZZZZ</name>
<protein>
    <submittedName>
        <fullName evidence="2">Arylesterase</fullName>
        <ecNumber evidence="2">3.1.1.2</ecNumber>
    </submittedName>
</protein>
<dbReference type="InterPro" id="IPR036514">
    <property type="entry name" value="SGNH_hydro_sf"/>
</dbReference>
<reference evidence="2" key="1">
    <citation type="submission" date="2019-03" db="EMBL/GenBank/DDBJ databases">
        <authorList>
            <person name="Hao L."/>
        </authorList>
    </citation>
    <scope>NUCLEOTIDE SEQUENCE</scope>
</reference>
<dbReference type="PANTHER" id="PTHR30383">
    <property type="entry name" value="THIOESTERASE 1/PROTEASE 1/LYSOPHOSPHOLIPASE L1"/>
    <property type="match status" value="1"/>
</dbReference>